<evidence type="ECO:0000313" key="2">
    <source>
        <dbReference type="Proteomes" id="UP000540989"/>
    </source>
</evidence>
<organism evidence="1 2">
    <name type="scientific">Granulicella aggregans</name>
    <dbReference type="NCBI Taxonomy" id="474949"/>
    <lineage>
        <taxon>Bacteria</taxon>
        <taxon>Pseudomonadati</taxon>
        <taxon>Acidobacteriota</taxon>
        <taxon>Terriglobia</taxon>
        <taxon>Terriglobales</taxon>
        <taxon>Acidobacteriaceae</taxon>
        <taxon>Granulicella</taxon>
    </lineage>
</organism>
<dbReference type="Proteomes" id="UP000540989">
    <property type="component" value="Unassembled WGS sequence"/>
</dbReference>
<comment type="caution">
    <text evidence="1">The sequence shown here is derived from an EMBL/GenBank/DDBJ whole genome shotgun (WGS) entry which is preliminary data.</text>
</comment>
<keyword evidence="2" id="KW-1185">Reference proteome</keyword>
<accession>A0A7W8E8G9</accession>
<proteinExistence type="predicted"/>
<dbReference type="AlphaFoldDB" id="A0A7W8E8G9"/>
<dbReference type="EMBL" id="JACHIP010000034">
    <property type="protein sequence ID" value="MBB5061280.1"/>
    <property type="molecule type" value="Genomic_DNA"/>
</dbReference>
<reference evidence="1 2" key="1">
    <citation type="submission" date="2020-08" db="EMBL/GenBank/DDBJ databases">
        <title>Genomic Encyclopedia of Type Strains, Phase IV (KMG-V): Genome sequencing to study the core and pangenomes of soil and plant-associated prokaryotes.</title>
        <authorList>
            <person name="Whitman W."/>
        </authorList>
    </citation>
    <scope>NUCLEOTIDE SEQUENCE [LARGE SCALE GENOMIC DNA]</scope>
    <source>
        <strain evidence="1 2">M8UP14</strain>
    </source>
</reference>
<evidence type="ECO:0000313" key="1">
    <source>
        <dbReference type="EMBL" id="MBB5061280.1"/>
    </source>
</evidence>
<gene>
    <name evidence="1" type="ORF">HDF16_006016</name>
</gene>
<protein>
    <submittedName>
        <fullName evidence="1">Uncharacterized protein</fullName>
    </submittedName>
</protein>
<sequence>MPTPLLPFSLANSHVWSMEEIAALVPEPVAKKRGTYKKNTA</sequence>
<name>A0A7W8E8G9_9BACT</name>